<evidence type="ECO:0000259" key="3">
    <source>
        <dbReference type="Pfam" id="PF00188"/>
    </source>
</evidence>
<dbReference type="Gene3D" id="3.40.33.10">
    <property type="entry name" value="CAP"/>
    <property type="match status" value="1"/>
</dbReference>
<dbReference type="CDD" id="cd05379">
    <property type="entry name" value="CAP_bacterial"/>
    <property type="match status" value="1"/>
</dbReference>
<dbReference type="SUPFAM" id="SSF55797">
    <property type="entry name" value="PR-1-like"/>
    <property type="match status" value="1"/>
</dbReference>
<dbReference type="InterPro" id="IPR036366">
    <property type="entry name" value="PGBDSf"/>
</dbReference>
<proteinExistence type="predicted"/>
<sequence>MLHHLRKRKTSFVLTICLLIALLTAATAYGFGRGAQGPDVYAVQGMLKSLGYFQGNITGTYGSETEKGVKLFQKAYGLPVTGAVDNRTLQSILWAYGNLKIPQKPAPTPAPEKAPTPAPAPEPAPVPNPGPETAPNNEPGSQVPEPSAEEKQMADLINRARAEAGLPALTVDPQLANTARLKSQDMADKNYFSHQSPTYGAPYDMLKRFGISYKTAGENIACNQTVEVAHQELMNSQGHRVNILSKDFTHIGVGIVSGGSCGKMFTQQFIKK</sequence>
<feature type="domain" description="SCP" evidence="3">
    <location>
        <begin position="155"/>
        <end position="269"/>
    </location>
</feature>
<reference evidence="5 6" key="1">
    <citation type="submission" date="2022-12" db="EMBL/GenBank/DDBJ databases">
        <title>Draft genome sequence of Paenibacillus sp. dW9.</title>
        <authorList>
            <person name="Choi E.-W."/>
            <person name="Kim D.-U."/>
        </authorList>
    </citation>
    <scope>NUCLEOTIDE SEQUENCE [LARGE SCALE GENOMIC DNA]</scope>
    <source>
        <strain evidence="6">dW9</strain>
    </source>
</reference>
<evidence type="ECO:0000313" key="5">
    <source>
        <dbReference type="EMBL" id="MCZ8513572.1"/>
    </source>
</evidence>
<dbReference type="NCBIfam" id="TIGR02909">
    <property type="entry name" value="spore_YkwD"/>
    <property type="match status" value="1"/>
</dbReference>
<name>A0ABT4Q9M2_9BACL</name>
<dbReference type="RefSeq" id="WP_269882088.1">
    <property type="nucleotide sequence ID" value="NZ_JAQAGZ010000008.1"/>
</dbReference>
<dbReference type="InterPro" id="IPR002477">
    <property type="entry name" value="Peptidoglycan-bd-like"/>
</dbReference>
<organism evidence="5 6">
    <name type="scientific">Paenibacillus gyeongsangnamensis</name>
    <dbReference type="NCBI Taxonomy" id="3388067"/>
    <lineage>
        <taxon>Bacteria</taxon>
        <taxon>Bacillati</taxon>
        <taxon>Bacillota</taxon>
        <taxon>Bacilli</taxon>
        <taxon>Bacillales</taxon>
        <taxon>Paenibacillaceae</taxon>
        <taxon>Paenibacillus</taxon>
    </lineage>
</organism>
<dbReference type="Pfam" id="PF01471">
    <property type="entry name" value="PG_binding_1"/>
    <property type="match status" value="1"/>
</dbReference>
<keyword evidence="2" id="KW-0732">Signal</keyword>
<feature type="chain" id="PRO_5045249801" evidence="2">
    <location>
        <begin position="29"/>
        <end position="272"/>
    </location>
</feature>
<dbReference type="InterPro" id="IPR014044">
    <property type="entry name" value="CAP_dom"/>
</dbReference>
<dbReference type="SUPFAM" id="SSF47090">
    <property type="entry name" value="PGBD-like"/>
    <property type="match status" value="1"/>
</dbReference>
<evidence type="ECO:0000256" key="1">
    <source>
        <dbReference type="SAM" id="MobiDB-lite"/>
    </source>
</evidence>
<evidence type="ECO:0000313" key="6">
    <source>
        <dbReference type="Proteomes" id="UP001527882"/>
    </source>
</evidence>
<gene>
    <name evidence="5" type="ORF">O9H85_14240</name>
</gene>
<dbReference type="Proteomes" id="UP001527882">
    <property type="component" value="Unassembled WGS sequence"/>
</dbReference>
<feature type="signal peptide" evidence="2">
    <location>
        <begin position="1"/>
        <end position="28"/>
    </location>
</feature>
<protein>
    <submittedName>
        <fullName evidence="5">Peptidoglycan-binding protein</fullName>
    </submittedName>
</protein>
<dbReference type="EMBL" id="JAQAGZ010000008">
    <property type="protein sequence ID" value="MCZ8513572.1"/>
    <property type="molecule type" value="Genomic_DNA"/>
</dbReference>
<evidence type="ECO:0000259" key="4">
    <source>
        <dbReference type="Pfam" id="PF01471"/>
    </source>
</evidence>
<dbReference type="PANTHER" id="PTHR31157">
    <property type="entry name" value="SCP DOMAIN-CONTAINING PROTEIN"/>
    <property type="match status" value="1"/>
</dbReference>
<comment type="caution">
    <text evidence="5">The sequence shown here is derived from an EMBL/GenBank/DDBJ whole genome shotgun (WGS) entry which is preliminary data.</text>
</comment>
<accession>A0ABT4Q9M2</accession>
<dbReference type="Pfam" id="PF00188">
    <property type="entry name" value="CAP"/>
    <property type="match status" value="1"/>
</dbReference>
<dbReference type="PANTHER" id="PTHR31157:SF1">
    <property type="entry name" value="SCP DOMAIN-CONTAINING PROTEIN"/>
    <property type="match status" value="1"/>
</dbReference>
<feature type="domain" description="Peptidoglycan binding-like" evidence="4">
    <location>
        <begin position="36"/>
        <end position="91"/>
    </location>
</feature>
<keyword evidence="6" id="KW-1185">Reference proteome</keyword>
<feature type="compositionally biased region" description="Pro residues" evidence="1">
    <location>
        <begin position="104"/>
        <end position="132"/>
    </location>
</feature>
<dbReference type="Gene3D" id="1.10.101.10">
    <property type="entry name" value="PGBD-like superfamily/PGBD"/>
    <property type="match status" value="1"/>
</dbReference>
<dbReference type="InterPro" id="IPR035940">
    <property type="entry name" value="CAP_sf"/>
</dbReference>
<dbReference type="InterPro" id="IPR014258">
    <property type="entry name" value="CAP_domain_YkwD-like"/>
</dbReference>
<feature type="region of interest" description="Disordered" evidence="1">
    <location>
        <begin position="104"/>
        <end position="151"/>
    </location>
</feature>
<dbReference type="InterPro" id="IPR036365">
    <property type="entry name" value="PGBD-like_sf"/>
</dbReference>
<evidence type="ECO:0000256" key="2">
    <source>
        <dbReference type="SAM" id="SignalP"/>
    </source>
</evidence>